<reference evidence="1 2" key="1">
    <citation type="submission" date="2015-09" db="EMBL/GenBank/DDBJ databases">
        <title>Identification and resolution of microdiversity through metagenomic sequencing of parallel consortia.</title>
        <authorList>
            <person name="Nelson W.C."/>
            <person name="Romine M.F."/>
            <person name="Lindemann S.R."/>
        </authorList>
    </citation>
    <scope>NUCLEOTIDE SEQUENCE [LARGE SCALE GENOMIC DNA]</scope>
    <source>
        <strain evidence="1">HL-55</strain>
    </source>
</reference>
<dbReference type="OrthoDB" id="6168375at2"/>
<comment type="caution">
    <text evidence="1">The sequence shown here is derived from an EMBL/GenBank/DDBJ whole genome shotgun (WGS) entry which is preliminary data.</text>
</comment>
<dbReference type="STRING" id="1305731.GCA_000934705_03709"/>
<protein>
    <submittedName>
        <fullName evidence="1">Uncharacterized protein</fullName>
    </submittedName>
</protein>
<dbReference type="EMBL" id="LJZQ01000007">
    <property type="protein sequence ID" value="KPQ29302.1"/>
    <property type="molecule type" value="Genomic_DNA"/>
</dbReference>
<name>A0A0P8D0N3_9GAMM</name>
<dbReference type="Proteomes" id="UP000050416">
    <property type="component" value="Unassembled WGS sequence"/>
</dbReference>
<dbReference type="AlphaFoldDB" id="A0A0P8D0N3"/>
<dbReference type="PATRIC" id="fig|1305731.5.peg.3440"/>
<sequence>MENHLNLMIIGATRYDIDGNKGGSVWAYSPAEADDENRVGNEVMKIACDWKHIDQLRNHADRLPAMFTVKAQMKAGQGGKITFKALELRPQDQTKKPAA</sequence>
<organism evidence="1 2">
    <name type="scientific">Marinobacter excellens HL-55</name>
    <dbReference type="NCBI Taxonomy" id="1305731"/>
    <lineage>
        <taxon>Bacteria</taxon>
        <taxon>Pseudomonadati</taxon>
        <taxon>Pseudomonadota</taxon>
        <taxon>Gammaproteobacteria</taxon>
        <taxon>Pseudomonadales</taxon>
        <taxon>Marinobacteraceae</taxon>
        <taxon>Marinobacter</taxon>
    </lineage>
</organism>
<proteinExistence type="predicted"/>
<evidence type="ECO:0000313" key="2">
    <source>
        <dbReference type="Proteomes" id="UP000050416"/>
    </source>
</evidence>
<accession>A0A0P8D0N3</accession>
<gene>
    <name evidence="1" type="ORF">HLUCCX14_07190</name>
</gene>
<evidence type="ECO:0000313" key="1">
    <source>
        <dbReference type="EMBL" id="KPQ29302.1"/>
    </source>
</evidence>